<feature type="compositionally biased region" description="Basic and acidic residues" evidence="1">
    <location>
        <begin position="145"/>
        <end position="155"/>
    </location>
</feature>
<feature type="compositionally biased region" description="Basic and acidic residues" evidence="1">
    <location>
        <begin position="171"/>
        <end position="181"/>
    </location>
</feature>
<accession>A0AAE4G312</accession>
<evidence type="ECO:0000256" key="1">
    <source>
        <dbReference type="SAM" id="MobiDB-lite"/>
    </source>
</evidence>
<dbReference type="EMBL" id="JAMZMH010000007">
    <property type="protein sequence ID" value="MDT0248821.1"/>
    <property type="molecule type" value="Genomic_DNA"/>
</dbReference>
<reference evidence="2" key="1">
    <citation type="submission" date="2022-06" db="EMBL/GenBank/DDBJ databases">
        <title>Draft Genome Sequences of Three Actinomyces oris Strains, Isolated from Healthy Human Feces.</title>
        <authorList>
            <person name="Ye Y."/>
            <person name="Liu C."/>
            <person name="Zhao J."/>
            <person name="Xu J."/>
            <person name="Huang H."/>
            <person name="Wang B."/>
            <person name="Wei J."/>
            <person name="Jing X."/>
        </authorList>
    </citation>
    <scope>NUCLEOTIDE SEQUENCE</scope>
    <source>
        <strain evidence="2">CNGBCC1803368</strain>
    </source>
</reference>
<evidence type="ECO:0000313" key="2">
    <source>
        <dbReference type="EMBL" id="MDT0248821.1"/>
    </source>
</evidence>
<comment type="caution">
    <text evidence="2">The sequence shown here is derived from an EMBL/GenBank/DDBJ whole genome shotgun (WGS) entry which is preliminary data.</text>
</comment>
<gene>
    <name evidence="2" type="ORF">RMW62_06960</name>
</gene>
<dbReference type="Proteomes" id="UP001180729">
    <property type="component" value="Unassembled WGS sequence"/>
</dbReference>
<evidence type="ECO:0000313" key="3">
    <source>
        <dbReference type="Proteomes" id="UP001180729"/>
    </source>
</evidence>
<organism evidence="2 3">
    <name type="scientific">Actinomyces oris</name>
    <dbReference type="NCBI Taxonomy" id="544580"/>
    <lineage>
        <taxon>Bacteria</taxon>
        <taxon>Bacillati</taxon>
        <taxon>Actinomycetota</taxon>
        <taxon>Actinomycetes</taxon>
        <taxon>Actinomycetales</taxon>
        <taxon>Actinomycetaceae</taxon>
        <taxon>Actinomyces</taxon>
    </lineage>
</organism>
<name>A0AAE4G312_9ACTO</name>
<protein>
    <submittedName>
        <fullName evidence="2">Uncharacterized protein</fullName>
    </submittedName>
</protein>
<proteinExistence type="predicted"/>
<dbReference type="AlphaFoldDB" id="A0AAE4G312"/>
<feature type="region of interest" description="Disordered" evidence="1">
    <location>
        <begin position="145"/>
        <end position="181"/>
    </location>
</feature>
<sequence>MVELWDSDSNPVVLKCEVLLRDWLTEEGADRVDIDYQVIHRVARVRAWLTQDGERNSVYFPPEIGFELDDIRPSQVDPRRGAWLYSHFWMEAAEGVLHQEADWMREPVISARPIGGADAVVELERYPRDPEWIPEWMAAKIAAYREEEARERQEAGTESAQAEGNGDDEPSSDRVGRSDIE</sequence>